<name>A0A6I6GWZ5_9PSED</name>
<dbReference type="AlphaFoldDB" id="A0A6I6GWZ5"/>
<accession>A0A6I6GWZ5</accession>
<reference evidence="2" key="1">
    <citation type="submission" date="2019-12" db="EMBL/GenBank/DDBJ databases">
        <title>Hybrid Genome Assemblies of two High G+C Isolates from Undergraduate Microbiology Courses.</title>
        <authorList>
            <person name="Ne Ville C.J."/>
            <person name="Enright D."/>
            <person name="Hernandez I."/>
            <person name="Dodsworth J."/>
            <person name="Orwin P.M."/>
        </authorList>
    </citation>
    <scope>NUCLEOTIDE SEQUENCE [LARGE SCALE GENOMIC DNA]</scope>
    <source>
        <strain evidence="2">Neo</strain>
    </source>
</reference>
<evidence type="ECO:0000313" key="2">
    <source>
        <dbReference type="EMBL" id="QGW76536.1"/>
    </source>
</evidence>
<proteinExistence type="predicted"/>
<keyword evidence="1" id="KW-1133">Transmembrane helix</keyword>
<feature type="transmembrane region" description="Helical" evidence="1">
    <location>
        <begin position="7"/>
        <end position="38"/>
    </location>
</feature>
<evidence type="ECO:0000256" key="1">
    <source>
        <dbReference type="SAM" id="Phobius"/>
    </source>
</evidence>
<organism evidence="2 3">
    <name type="scientific">Pseudomonas alkylphenolica</name>
    <dbReference type="NCBI Taxonomy" id="237609"/>
    <lineage>
        <taxon>Bacteria</taxon>
        <taxon>Pseudomonadati</taxon>
        <taxon>Pseudomonadota</taxon>
        <taxon>Gammaproteobacteria</taxon>
        <taxon>Pseudomonadales</taxon>
        <taxon>Pseudomonadaceae</taxon>
        <taxon>Pseudomonas</taxon>
    </lineage>
</organism>
<sequence length="51" mass="5447">MINLYRLLPLAVAAICFSLDGTLGIVVAYVLLVVVAWAHHAGEREINGGIN</sequence>
<keyword evidence="1" id="KW-0812">Transmembrane</keyword>
<protein>
    <submittedName>
        <fullName evidence="2">Uncharacterized protein</fullName>
    </submittedName>
</protein>
<keyword evidence="1" id="KW-0472">Membrane</keyword>
<gene>
    <name evidence="2" type="ORF">GPJ81_07525</name>
</gene>
<dbReference type="EMBL" id="CP046621">
    <property type="protein sequence ID" value="QGW76536.1"/>
    <property type="molecule type" value="Genomic_DNA"/>
</dbReference>
<dbReference type="Proteomes" id="UP000426235">
    <property type="component" value="Chromosome"/>
</dbReference>
<keyword evidence="3" id="KW-1185">Reference proteome</keyword>
<evidence type="ECO:0000313" key="3">
    <source>
        <dbReference type="Proteomes" id="UP000426235"/>
    </source>
</evidence>